<keyword evidence="1" id="KW-0436">Ligase</keyword>
<comment type="caution">
    <text evidence="1">The sequence shown here is derived from an EMBL/GenBank/DDBJ whole genome shotgun (WGS) entry which is preliminary data.</text>
</comment>
<sequence length="426" mass="48758">MIDLKYIRTHPQEVRNAILNKNEKANLDAILALDENRRKLQYEYDQLRSKQHQVSQIIVLKKRNGEDVSELLSEMSEVAEQIRALNAQLTETNTQLENLLLTIPNIPHPDVPIGKDESANRVIKLWGEKPNFTFTPLDHLELAEKNRLLDLPRGAKISGSGFPVYTGIGAIWERALINFMLNFHIQKHNYTELAVPVLVTRKTMTGTGQLPKLEDDMYRIEADDLFLIPTAEVPVTNFFADEILPQDRLPIKFVSYTPCFRREAGSYGKETKGLQRLHQFNKVELVHFVEPSTSYQALEEIREDAEEILQALNLHYRVVELCTGDLSFASAKTYDIEVWAPGLGKYLEVSSISNFEDFQARRANIRYKDTQGKLGYLHTLNGSGVATPRLMIALWETYQTKEGTINAPEVLKEYNVPEITESSKRW</sequence>
<gene>
    <name evidence="1" type="primary">serS</name>
    <name evidence="1" type="ORF">E0946_03335</name>
</gene>
<proteinExistence type="predicted"/>
<dbReference type="EMBL" id="SMOG01000006">
    <property type="protein sequence ID" value="TDF73406.1"/>
    <property type="molecule type" value="Genomic_DNA"/>
</dbReference>
<accession>A0AC61QJP7</accession>
<protein>
    <submittedName>
        <fullName evidence="1">Serine--tRNA ligase</fullName>
        <ecNumber evidence="1">6.1.1.11</ecNumber>
    </submittedName>
</protein>
<name>A0AC61QJP7_9BACT</name>
<organism evidence="1 2">
    <name type="scientific">Candidatus Syntrophosphaera thermopropionivorans</name>
    <dbReference type="NCBI Taxonomy" id="2593015"/>
    <lineage>
        <taxon>Bacteria</taxon>
        <taxon>Pseudomonadati</taxon>
        <taxon>Candidatus Cloacimonadota</taxon>
        <taxon>Candidatus Cloacimonadia</taxon>
        <taxon>Candidatus Cloacimonadales</taxon>
        <taxon>Candidatus Cloacimonadaceae</taxon>
        <taxon>Candidatus Syntrophosphaera</taxon>
    </lineage>
</organism>
<evidence type="ECO:0000313" key="1">
    <source>
        <dbReference type="EMBL" id="TDF73406.1"/>
    </source>
</evidence>
<reference evidence="1" key="1">
    <citation type="submission" date="2019-03" db="EMBL/GenBank/DDBJ databases">
        <title>Candidatus Syntrophosphaera thermopropionivorans: a novel player in syntrophic propionate oxidation during anaerobic digestion.</title>
        <authorList>
            <person name="Dyksma S."/>
        </authorList>
    </citation>
    <scope>NUCLEOTIDE SEQUENCE</scope>
    <source>
        <strain evidence="1">W5</strain>
    </source>
</reference>
<evidence type="ECO:0000313" key="2">
    <source>
        <dbReference type="Proteomes" id="UP000294588"/>
    </source>
</evidence>
<dbReference type="EC" id="6.1.1.11" evidence="1"/>
<keyword evidence="2" id="KW-1185">Reference proteome</keyword>
<dbReference type="Proteomes" id="UP000294588">
    <property type="component" value="Unassembled WGS sequence"/>
</dbReference>